<evidence type="ECO:0000313" key="4">
    <source>
        <dbReference type="EMBL" id="PWN07800.1"/>
    </source>
</evidence>
<feature type="transmembrane region" description="Helical" evidence="3">
    <location>
        <begin position="7"/>
        <end position="31"/>
    </location>
</feature>
<gene>
    <name evidence="4" type="ORF">DDZ15_01955</name>
</gene>
<evidence type="ECO:0000256" key="3">
    <source>
        <dbReference type="SAM" id="Phobius"/>
    </source>
</evidence>
<comment type="caution">
    <text evidence="4">The sequence shown here is derived from an EMBL/GenBank/DDBJ whole genome shotgun (WGS) entry which is preliminary data.</text>
</comment>
<dbReference type="Gene3D" id="2.160.10.10">
    <property type="entry name" value="Hexapeptide repeat proteins"/>
    <property type="match status" value="1"/>
</dbReference>
<dbReference type="AlphaFoldDB" id="A0A316TTP2"/>
<keyword evidence="3" id="KW-1133">Transmembrane helix</keyword>
<comment type="similarity">
    <text evidence="1">Belongs to the transferase hexapeptide repeat family.</text>
</comment>
<keyword evidence="5" id="KW-1185">Reference proteome</keyword>
<dbReference type="InterPro" id="IPR001451">
    <property type="entry name" value="Hexapep"/>
</dbReference>
<reference evidence="4 5" key="1">
    <citation type="submission" date="2018-05" db="EMBL/GenBank/DDBJ databases">
        <title>Rhodohalobacter halophilus gen. nov., sp. nov., a moderately halophilic member of the family Balneolaceae.</title>
        <authorList>
            <person name="Liu Z.-W."/>
        </authorList>
    </citation>
    <scope>NUCLEOTIDE SEQUENCE [LARGE SCALE GENOMIC DNA]</scope>
    <source>
        <strain evidence="4 5">8A47</strain>
    </source>
</reference>
<dbReference type="PANTHER" id="PTHR23416">
    <property type="entry name" value="SIALIC ACID SYNTHASE-RELATED"/>
    <property type="match status" value="1"/>
</dbReference>
<name>A0A316TTP2_9BACT</name>
<evidence type="ECO:0000256" key="2">
    <source>
        <dbReference type="ARBA" id="ARBA00022679"/>
    </source>
</evidence>
<sequence>MSQKIKYLLYLIWYTISLQGLFYLVKMYAYYMINYYMGQKVAVKGKNAKIHPTVIIRSPKRVRIGDNCFFNHNTILNGGKHKAILSIGDHVQTGPNVCIYAYNHKFDKMDITFDKQGYTDSDVTIGDDVWIGANTTVLPGVTIGKGCIVGAGSVVTKDLPAYSICVGNPAKPIKYRK</sequence>
<dbReference type="GO" id="GO:0008374">
    <property type="term" value="F:O-acyltransferase activity"/>
    <property type="evidence" value="ECO:0007669"/>
    <property type="project" value="TreeGrafter"/>
</dbReference>
<dbReference type="Proteomes" id="UP000245533">
    <property type="component" value="Unassembled WGS sequence"/>
</dbReference>
<keyword evidence="3" id="KW-0472">Membrane</keyword>
<dbReference type="PANTHER" id="PTHR23416:SF23">
    <property type="entry name" value="ACETYLTRANSFERASE C18B11.09C-RELATED"/>
    <property type="match status" value="1"/>
</dbReference>
<protein>
    <submittedName>
        <fullName evidence="4">Acyltransferase</fullName>
    </submittedName>
</protein>
<keyword evidence="3" id="KW-0812">Transmembrane</keyword>
<dbReference type="SUPFAM" id="SSF51161">
    <property type="entry name" value="Trimeric LpxA-like enzymes"/>
    <property type="match status" value="1"/>
</dbReference>
<dbReference type="InterPro" id="IPR011004">
    <property type="entry name" value="Trimer_LpxA-like_sf"/>
</dbReference>
<dbReference type="Pfam" id="PF00132">
    <property type="entry name" value="Hexapep"/>
    <property type="match status" value="1"/>
</dbReference>
<organism evidence="4 5">
    <name type="scientific">Rhodohalobacter mucosus</name>
    <dbReference type="NCBI Taxonomy" id="2079485"/>
    <lineage>
        <taxon>Bacteria</taxon>
        <taxon>Pseudomonadati</taxon>
        <taxon>Balneolota</taxon>
        <taxon>Balneolia</taxon>
        <taxon>Balneolales</taxon>
        <taxon>Balneolaceae</taxon>
        <taxon>Rhodohalobacter</taxon>
    </lineage>
</organism>
<dbReference type="EMBL" id="QGGB01000002">
    <property type="protein sequence ID" value="PWN07800.1"/>
    <property type="molecule type" value="Genomic_DNA"/>
</dbReference>
<dbReference type="GO" id="GO:0005829">
    <property type="term" value="C:cytosol"/>
    <property type="evidence" value="ECO:0007669"/>
    <property type="project" value="TreeGrafter"/>
</dbReference>
<accession>A0A316TTP2</accession>
<keyword evidence="2 4" id="KW-0808">Transferase</keyword>
<keyword evidence="4" id="KW-0012">Acyltransferase</keyword>
<evidence type="ECO:0000256" key="1">
    <source>
        <dbReference type="ARBA" id="ARBA00007274"/>
    </source>
</evidence>
<proteinExistence type="inferred from homology"/>
<dbReference type="InterPro" id="IPR051159">
    <property type="entry name" value="Hexapeptide_acetyltransf"/>
</dbReference>
<evidence type="ECO:0000313" key="5">
    <source>
        <dbReference type="Proteomes" id="UP000245533"/>
    </source>
</evidence>